<sequence length="419" mass="48140">MTMKTVGKFWIGLVSLALGLISATTTLAQSGYDPRGYDGPSYNQPGYGQPYDQPGDFYDALSPHGQWVQTPEYGTVWIPNVEAGFQPYGTNGHWVVTEFGNTWVSDYDWGWAPFHYGRWYFDRYRGWAWVPGTEWGPAWVSWRSGGGYYGWAPLGPGVNINVNINIPPNYWVFVPQAYITSPRLYNYCVPRPRVVTIYQNTTIINNVYRVNNRAYAYGPRREEIEYVTRRSVPVYRIDNLDRPGRAVYRQNSVGIYRPDGNTAWRGNANRGPADRRPGDRLPGDQRDYSRRDNIPTPNTYGNDNRGNRDWRTDERANQPRYQSRGEREWSQRQTPRYEPQPAQPVPQQPQSSPQPQRSESYPPGWSRGGRQQSAPRGDYNQPREQRSERIEQRGGGPQAQPDQQQGPTYQGRGGSRGPR</sequence>
<evidence type="ECO:0000313" key="3">
    <source>
        <dbReference type="EMBL" id="RIV23730.1"/>
    </source>
</evidence>
<feature type="signal peptide" evidence="2">
    <location>
        <begin position="1"/>
        <end position="28"/>
    </location>
</feature>
<evidence type="ECO:0000313" key="4">
    <source>
        <dbReference type="Proteomes" id="UP000283523"/>
    </source>
</evidence>
<dbReference type="AlphaFoldDB" id="A0A418MBK6"/>
<feature type="compositionally biased region" description="Polar residues" evidence="1">
    <location>
        <begin position="295"/>
        <end position="304"/>
    </location>
</feature>
<feature type="chain" id="PRO_5019020417" description="BcpO-related WXXGXW repeat protein" evidence="2">
    <location>
        <begin position="29"/>
        <end position="419"/>
    </location>
</feature>
<dbReference type="Pfam" id="PF20245">
    <property type="entry name" value="DUF6600"/>
    <property type="match status" value="1"/>
</dbReference>
<name>A0A418MBK6_9BACT</name>
<proteinExistence type="predicted"/>
<feature type="compositionally biased region" description="Basic and acidic residues" evidence="1">
    <location>
        <begin position="381"/>
        <end position="392"/>
    </location>
</feature>
<dbReference type="OrthoDB" id="5485224at2"/>
<accession>A0A418MBK6</accession>
<feature type="compositionally biased region" description="Basic and acidic residues" evidence="1">
    <location>
        <begin position="272"/>
        <end position="293"/>
    </location>
</feature>
<evidence type="ECO:0008006" key="5">
    <source>
        <dbReference type="Google" id="ProtNLM"/>
    </source>
</evidence>
<keyword evidence="2" id="KW-0732">Signal</keyword>
<evidence type="ECO:0000256" key="2">
    <source>
        <dbReference type="SAM" id="SignalP"/>
    </source>
</evidence>
<feature type="compositionally biased region" description="Basic and acidic residues" evidence="1">
    <location>
        <begin position="305"/>
        <end position="330"/>
    </location>
</feature>
<feature type="region of interest" description="Disordered" evidence="1">
    <location>
        <begin position="253"/>
        <end position="419"/>
    </location>
</feature>
<comment type="caution">
    <text evidence="3">The sequence shown here is derived from an EMBL/GenBank/DDBJ whole genome shotgun (WGS) entry which is preliminary data.</text>
</comment>
<dbReference type="EMBL" id="QXED01000003">
    <property type="protein sequence ID" value="RIV23730.1"/>
    <property type="molecule type" value="Genomic_DNA"/>
</dbReference>
<organism evidence="3 4">
    <name type="scientific">Fibrisoma montanum</name>
    <dbReference type="NCBI Taxonomy" id="2305895"/>
    <lineage>
        <taxon>Bacteria</taxon>
        <taxon>Pseudomonadati</taxon>
        <taxon>Bacteroidota</taxon>
        <taxon>Cytophagia</taxon>
        <taxon>Cytophagales</taxon>
        <taxon>Spirosomataceae</taxon>
        <taxon>Fibrisoma</taxon>
    </lineage>
</organism>
<gene>
    <name evidence="3" type="ORF">DYU11_12190</name>
</gene>
<keyword evidence="4" id="KW-1185">Reference proteome</keyword>
<dbReference type="Proteomes" id="UP000283523">
    <property type="component" value="Unassembled WGS sequence"/>
</dbReference>
<feature type="compositionally biased region" description="Low complexity" evidence="1">
    <location>
        <begin position="398"/>
        <end position="410"/>
    </location>
</feature>
<evidence type="ECO:0000256" key="1">
    <source>
        <dbReference type="SAM" id="MobiDB-lite"/>
    </source>
</evidence>
<protein>
    <recommendedName>
        <fullName evidence="5">BcpO-related WXXGXW repeat protein</fullName>
    </recommendedName>
</protein>
<dbReference type="InterPro" id="IPR046535">
    <property type="entry name" value="DUF6600"/>
</dbReference>
<feature type="compositionally biased region" description="Low complexity" evidence="1">
    <location>
        <begin position="348"/>
        <end position="363"/>
    </location>
</feature>
<reference evidence="3 4" key="1">
    <citation type="submission" date="2018-08" db="EMBL/GenBank/DDBJ databases">
        <title>Fibrisoma montanum sp. nov., isolated from Danxia mountain soil.</title>
        <authorList>
            <person name="Huang Y."/>
        </authorList>
    </citation>
    <scope>NUCLEOTIDE SEQUENCE [LARGE SCALE GENOMIC DNA]</scope>
    <source>
        <strain evidence="3 4">HYT19</strain>
    </source>
</reference>